<evidence type="ECO:0000313" key="2">
    <source>
        <dbReference type="Proteomes" id="UP000805193"/>
    </source>
</evidence>
<accession>A0AC60PZ96</accession>
<keyword evidence="2" id="KW-1185">Reference proteome</keyword>
<gene>
    <name evidence="1" type="ORF">HPB47_026826</name>
</gene>
<sequence length="113" mass="12362">MNIVDVNVDGVAKWVTIPQLKAEAELRFQDTTVTMPGNLEGVKGAFCGNDPRLFLNIEDHLQSRLARSSLITMDDRSPDDRAPGPKIFFGSEKQIVSGNQSAKLSTSTALESR</sequence>
<dbReference type="EMBL" id="JABSTQ010009775">
    <property type="protein sequence ID" value="KAG0426042.1"/>
    <property type="molecule type" value="Genomic_DNA"/>
</dbReference>
<name>A0AC60PZ96_IXOPE</name>
<proteinExistence type="predicted"/>
<reference evidence="1 2" key="1">
    <citation type="journal article" date="2020" name="Cell">
        <title>Large-Scale Comparative Analyses of Tick Genomes Elucidate Their Genetic Diversity and Vector Capacities.</title>
        <authorList>
            <consortium name="Tick Genome and Microbiome Consortium (TIGMIC)"/>
            <person name="Jia N."/>
            <person name="Wang J."/>
            <person name="Shi W."/>
            <person name="Du L."/>
            <person name="Sun Y."/>
            <person name="Zhan W."/>
            <person name="Jiang J.F."/>
            <person name="Wang Q."/>
            <person name="Zhang B."/>
            <person name="Ji P."/>
            <person name="Bell-Sakyi L."/>
            <person name="Cui X.M."/>
            <person name="Yuan T.T."/>
            <person name="Jiang B.G."/>
            <person name="Yang W.F."/>
            <person name="Lam T.T."/>
            <person name="Chang Q.C."/>
            <person name="Ding S.J."/>
            <person name="Wang X.J."/>
            <person name="Zhu J.G."/>
            <person name="Ruan X.D."/>
            <person name="Zhao L."/>
            <person name="Wei J.T."/>
            <person name="Ye R.Z."/>
            <person name="Que T.C."/>
            <person name="Du C.H."/>
            <person name="Zhou Y.H."/>
            <person name="Cheng J.X."/>
            <person name="Dai P.F."/>
            <person name="Guo W.B."/>
            <person name="Han X.H."/>
            <person name="Huang E.J."/>
            <person name="Li L.F."/>
            <person name="Wei W."/>
            <person name="Gao Y.C."/>
            <person name="Liu J.Z."/>
            <person name="Shao H.Z."/>
            <person name="Wang X."/>
            <person name="Wang C.C."/>
            <person name="Yang T.C."/>
            <person name="Huo Q.B."/>
            <person name="Li W."/>
            <person name="Chen H.Y."/>
            <person name="Chen S.E."/>
            <person name="Zhou L.G."/>
            <person name="Ni X.B."/>
            <person name="Tian J.H."/>
            <person name="Sheng Y."/>
            <person name="Liu T."/>
            <person name="Pan Y.S."/>
            <person name="Xia L.Y."/>
            <person name="Li J."/>
            <person name="Zhao F."/>
            <person name="Cao W.C."/>
        </authorList>
    </citation>
    <scope>NUCLEOTIDE SEQUENCE [LARGE SCALE GENOMIC DNA]</scope>
    <source>
        <strain evidence="1">Iper-2018</strain>
    </source>
</reference>
<dbReference type="Proteomes" id="UP000805193">
    <property type="component" value="Unassembled WGS sequence"/>
</dbReference>
<organism evidence="1 2">
    <name type="scientific">Ixodes persulcatus</name>
    <name type="common">Taiga tick</name>
    <dbReference type="NCBI Taxonomy" id="34615"/>
    <lineage>
        <taxon>Eukaryota</taxon>
        <taxon>Metazoa</taxon>
        <taxon>Ecdysozoa</taxon>
        <taxon>Arthropoda</taxon>
        <taxon>Chelicerata</taxon>
        <taxon>Arachnida</taxon>
        <taxon>Acari</taxon>
        <taxon>Parasitiformes</taxon>
        <taxon>Ixodida</taxon>
        <taxon>Ixodoidea</taxon>
        <taxon>Ixodidae</taxon>
        <taxon>Ixodinae</taxon>
        <taxon>Ixodes</taxon>
    </lineage>
</organism>
<protein>
    <submittedName>
        <fullName evidence="1">Uncharacterized protein</fullName>
    </submittedName>
</protein>
<evidence type="ECO:0000313" key="1">
    <source>
        <dbReference type="EMBL" id="KAG0426042.1"/>
    </source>
</evidence>
<comment type="caution">
    <text evidence="1">The sequence shown here is derived from an EMBL/GenBank/DDBJ whole genome shotgun (WGS) entry which is preliminary data.</text>
</comment>